<feature type="chain" id="PRO_5047183737" evidence="2">
    <location>
        <begin position="30"/>
        <end position="116"/>
    </location>
</feature>
<gene>
    <name evidence="3" type="ORF">ACED39_02525</name>
</gene>
<keyword evidence="1" id="KW-0812">Transmembrane</keyword>
<keyword evidence="1" id="KW-1133">Transmembrane helix</keyword>
<reference evidence="3 4" key="1">
    <citation type="submission" date="2024-06" db="EMBL/GenBank/DDBJ databases">
        <authorList>
            <person name="Steensen K."/>
            <person name="Seneca J."/>
            <person name="Bartlau N."/>
            <person name="Yu A.X."/>
            <person name="Polz M.F."/>
        </authorList>
    </citation>
    <scope>NUCLEOTIDE SEQUENCE [LARGE SCALE GENOMIC DNA]</scope>
    <source>
        <strain evidence="3 4">1F146</strain>
    </source>
</reference>
<dbReference type="RefSeq" id="WP_371717560.1">
    <property type="nucleotide sequence ID" value="NZ_JBGOOF010000002.1"/>
</dbReference>
<evidence type="ECO:0000313" key="4">
    <source>
        <dbReference type="Proteomes" id="UP001569151"/>
    </source>
</evidence>
<name>A0ABV4MDM9_9VIBR</name>
<dbReference type="Proteomes" id="UP001569151">
    <property type="component" value="Unassembled WGS sequence"/>
</dbReference>
<feature type="transmembrane region" description="Helical" evidence="1">
    <location>
        <begin position="92"/>
        <end position="111"/>
    </location>
</feature>
<keyword evidence="4" id="KW-1185">Reference proteome</keyword>
<keyword evidence="1" id="KW-0472">Membrane</keyword>
<feature type="signal peptide" evidence="2">
    <location>
        <begin position="1"/>
        <end position="29"/>
    </location>
</feature>
<dbReference type="EMBL" id="JBGOOS010000002">
    <property type="protein sequence ID" value="MEZ8207648.1"/>
    <property type="molecule type" value="Genomic_DNA"/>
</dbReference>
<evidence type="ECO:0000313" key="3">
    <source>
        <dbReference type="EMBL" id="MEZ8207648.1"/>
    </source>
</evidence>
<evidence type="ECO:0000256" key="1">
    <source>
        <dbReference type="SAM" id="Phobius"/>
    </source>
</evidence>
<keyword evidence="2" id="KW-0732">Signal</keyword>
<organism evidence="3 4">
    <name type="scientific">Vibrio bivalvicida</name>
    <dbReference type="NCBI Taxonomy" id="1276888"/>
    <lineage>
        <taxon>Bacteria</taxon>
        <taxon>Pseudomonadati</taxon>
        <taxon>Pseudomonadota</taxon>
        <taxon>Gammaproteobacteria</taxon>
        <taxon>Vibrionales</taxon>
        <taxon>Vibrionaceae</taxon>
        <taxon>Vibrio</taxon>
        <taxon>Vibrio oreintalis group</taxon>
    </lineage>
</organism>
<sequence length="116" mass="13467">MNHKITSVVCKTIPLLFFLSLLTPIPALATVDRLLVNDLTKEVFWQNEEHAYGLIGWKAPDITKADRKGGEQEVLSRTYERYLSMEYTETNFPFKIEMCLLLTALLLFLFYNSFRA</sequence>
<proteinExistence type="predicted"/>
<protein>
    <submittedName>
        <fullName evidence="3">Uncharacterized protein</fullName>
    </submittedName>
</protein>
<accession>A0ABV4MDM9</accession>
<comment type="caution">
    <text evidence="3">The sequence shown here is derived from an EMBL/GenBank/DDBJ whole genome shotgun (WGS) entry which is preliminary data.</text>
</comment>
<evidence type="ECO:0000256" key="2">
    <source>
        <dbReference type="SAM" id="SignalP"/>
    </source>
</evidence>